<accession>A0A173VAV3</accession>
<dbReference type="Gene3D" id="3.20.20.60">
    <property type="entry name" value="Phosphoenolpyruvate-binding domains"/>
    <property type="match status" value="1"/>
</dbReference>
<dbReference type="FunFam" id="2.40.33.10:FF:000001">
    <property type="entry name" value="Pyruvate kinase"/>
    <property type="match status" value="1"/>
</dbReference>
<evidence type="ECO:0000256" key="2">
    <source>
        <dbReference type="ARBA" id="ARBA00001958"/>
    </source>
</evidence>
<comment type="cofactor">
    <cofactor evidence="2">
        <name>K(+)</name>
        <dbReference type="ChEBI" id="CHEBI:29103"/>
    </cofactor>
</comment>
<dbReference type="Pfam" id="PF02887">
    <property type="entry name" value="PK_C"/>
    <property type="match status" value="1"/>
</dbReference>
<dbReference type="Gene3D" id="3.50.30.10">
    <property type="entry name" value="Phosphohistidine domain"/>
    <property type="match status" value="1"/>
</dbReference>
<dbReference type="SUPFAM" id="SSF52009">
    <property type="entry name" value="Phosphohistidine domain"/>
    <property type="match status" value="1"/>
</dbReference>
<evidence type="ECO:0000259" key="21">
    <source>
        <dbReference type="Pfam" id="PF02887"/>
    </source>
</evidence>
<dbReference type="AlphaFoldDB" id="A0A173VAV3"/>
<comment type="pathway">
    <text evidence="3 18">Carbohydrate degradation; glycolysis; pyruvate from D-glyceraldehyde 3-phosphate: step 5/5.</text>
</comment>
<evidence type="ECO:0000256" key="11">
    <source>
        <dbReference type="ARBA" id="ARBA00022777"/>
    </source>
</evidence>
<dbReference type="FunFam" id="3.20.20.60:FF:000025">
    <property type="entry name" value="Pyruvate kinase"/>
    <property type="match status" value="1"/>
</dbReference>
<dbReference type="EMBL" id="CYYA01000026">
    <property type="protein sequence ID" value="CUN24499.1"/>
    <property type="molecule type" value="Genomic_DNA"/>
</dbReference>
<dbReference type="InterPro" id="IPR036918">
    <property type="entry name" value="Pyrv_Knase_C_sf"/>
</dbReference>
<evidence type="ECO:0000256" key="9">
    <source>
        <dbReference type="ARBA" id="ARBA00022723"/>
    </source>
</evidence>
<evidence type="ECO:0000313" key="22">
    <source>
        <dbReference type="EMBL" id="CUN24499.1"/>
    </source>
</evidence>
<dbReference type="GO" id="GO:0030955">
    <property type="term" value="F:potassium ion binding"/>
    <property type="evidence" value="ECO:0007669"/>
    <property type="project" value="UniProtKB-UniRule"/>
</dbReference>
<dbReference type="NCBIfam" id="NF004978">
    <property type="entry name" value="PRK06354.1"/>
    <property type="match status" value="1"/>
</dbReference>
<dbReference type="NCBIfam" id="TIGR01064">
    <property type="entry name" value="pyruv_kin"/>
    <property type="match status" value="1"/>
</dbReference>
<dbReference type="InterPro" id="IPR011037">
    <property type="entry name" value="Pyrv_Knase-like_insert_dom_sf"/>
</dbReference>
<dbReference type="InterPro" id="IPR015813">
    <property type="entry name" value="Pyrv/PenolPyrv_kinase-like_dom"/>
</dbReference>
<gene>
    <name evidence="22" type="primary">pyk</name>
    <name evidence="22" type="ORF">ERS852448_02742</name>
    <name evidence="23" type="ORF">GKE72_11865</name>
</gene>
<evidence type="ECO:0000256" key="12">
    <source>
        <dbReference type="ARBA" id="ARBA00022840"/>
    </source>
</evidence>
<dbReference type="Gene3D" id="3.40.1380.20">
    <property type="entry name" value="Pyruvate kinase, C-terminal domain"/>
    <property type="match status" value="1"/>
</dbReference>
<keyword evidence="8 18" id="KW-0808">Transferase</keyword>
<evidence type="ECO:0000259" key="19">
    <source>
        <dbReference type="Pfam" id="PF00224"/>
    </source>
</evidence>
<dbReference type="InterPro" id="IPR036637">
    <property type="entry name" value="Phosphohistidine_dom_sf"/>
</dbReference>
<dbReference type="SUPFAM" id="SSF50800">
    <property type="entry name" value="PK beta-barrel domain-like"/>
    <property type="match status" value="1"/>
</dbReference>
<evidence type="ECO:0000256" key="16">
    <source>
        <dbReference type="ARBA" id="ARBA00023317"/>
    </source>
</evidence>
<evidence type="ECO:0000256" key="7">
    <source>
        <dbReference type="ARBA" id="ARBA00018587"/>
    </source>
</evidence>
<dbReference type="PROSITE" id="PS00110">
    <property type="entry name" value="PYRUVATE_KINASE"/>
    <property type="match status" value="1"/>
</dbReference>
<feature type="domain" description="Pyruvate kinase C-terminal" evidence="21">
    <location>
        <begin position="359"/>
        <end position="472"/>
    </location>
</feature>
<comment type="similarity">
    <text evidence="5 18">Belongs to the pyruvate kinase family.</text>
</comment>
<evidence type="ECO:0000256" key="17">
    <source>
        <dbReference type="NCBIfam" id="TIGR01064"/>
    </source>
</evidence>
<dbReference type="InterPro" id="IPR008279">
    <property type="entry name" value="PEP-util_enz_mobile_dom"/>
</dbReference>
<feature type="domain" description="PEP-utilising enzyme mobile" evidence="20">
    <location>
        <begin position="507"/>
        <end position="577"/>
    </location>
</feature>
<dbReference type="EC" id="2.7.1.40" evidence="6 17"/>
<evidence type="ECO:0000256" key="8">
    <source>
        <dbReference type="ARBA" id="ARBA00022679"/>
    </source>
</evidence>
<dbReference type="PRINTS" id="PR01050">
    <property type="entry name" value="PYRUVTKNASE"/>
</dbReference>
<dbReference type="GO" id="GO:0000287">
    <property type="term" value="F:magnesium ion binding"/>
    <property type="evidence" value="ECO:0007669"/>
    <property type="project" value="UniProtKB-UniRule"/>
</dbReference>
<organism evidence="22 24">
    <name type="scientific">Eubacterium ramulus</name>
    <dbReference type="NCBI Taxonomy" id="39490"/>
    <lineage>
        <taxon>Bacteria</taxon>
        <taxon>Bacillati</taxon>
        <taxon>Bacillota</taxon>
        <taxon>Clostridia</taxon>
        <taxon>Eubacteriales</taxon>
        <taxon>Eubacteriaceae</taxon>
        <taxon>Eubacterium</taxon>
    </lineage>
</organism>
<evidence type="ECO:0000256" key="4">
    <source>
        <dbReference type="ARBA" id="ARBA00006237"/>
    </source>
</evidence>
<evidence type="ECO:0000256" key="18">
    <source>
        <dbReference type="RuleBase" id="RU000504"/>
    </source>
</evidence>
<proteinExistence type="inferred from homology"/>
<dbReference type="UniPathway" id="UPA00109">
    <property type="reaction ID" value="UER00188"/>
</dbReference>
<comment type="cofactor">
    <cofactor evidence="1">
        <name>Mg(2+)</name>
        <dbReference type="ChEBI" id="CHEBI:18420"/>
    </cofactor>
</comment>
<dbReference type="STRING" id="39490.ERS852448_02742"/>
<comment type="catalytic activity">
    <reaction evidence="18">
        <text>pyruvate + ATP = phosphoenolpyruvate + ADP + H(+)</text>
        <dbReference type="Rhea" id="RHEA:18157"/>
        <dbReference type="ChEBI" id="CHEBI:15361"/>
        <dbReference type="ChEBI" id="CHEBI:15378"/>
        <dbReference type="ChEBI" id="CHEBI:30616"/>
        <dbReference type="ChEBI" id="CHEBI:58702"/>
        <dbReference type="ChEBI" id="CHEBI:456216"/>
        <dbReference type="EC" id="2.7.1.40"/>
    </reaction>
</comment>
<dbReference type="GeneID" id="97392700"/>
<evidence type="ECO:0000256" key="3">
    <source>
        <dbReference type="ARBA" id="ARBA00004997"/>
    </source>
</evidence>
<keyword evidence="14" id="KW-0630">Potassium</keyword>
<keyword evidence="9" id="KW-0479">Metal-binding</keyword>
<dbReference type="GO" id="GO:0005524">
    <property type="term" value="F:ATP binding"/>
    <property type="evidence" value="ECO:0007669"/>
    <property type="project" value="UniProtKB-KW"/>
</dbReference>
<evidence type="ECO:0000313" key="24">
    <source>
        <dbReference type="Proteomes" id="UP000095492"/>
    </source>
</evidence>
<evidence type="ECO:0000256" key="1">
    <source>
        <dbReference type="ARBA" id="ARBA00001946"/>
    </source>
</evidence>
<dbReference type="SUPFAM" id="SSF52935">
    <property type="entry name" value="PK C-terminal domain-like"/>
    <property type="match status" value="1"/>
</dbReference>
<dbReference type="InterPro" id="IPR001697">
    <property type="entry name" value="Pyr_Knase"/>
</dbReference>
<evidence type="ECO:0000259" key="20">
    <source>
        <dbReference type="Pfam" id="PF00391"/>
    </source>
</evidence>
<keyword evidence="16 22" id="KW-0670">Pyruvate</keyword>
<dbReference type="InterPro" id="IPR040442">
    <property type="entry name" value="Pyrv_kinase-like_dom_sf"/>
</dbReference>
<evidence type="ECO:0000256" key="10">
    <source>
        <dbReference type="ARBA" id="ARBA00022741"/>
    </source>
</evidence>
<dbReference type="PANTHER" id="PTHR11817">
    <property type="entry name" value="PYRUVATE KINASE"/>
    <property type="match status" value="1"/>
</dbReference>
<dbReference type="RefSeq" id="WP_021740298.1">
    <property type="nucleotide sequence ID" value="NZ_CABKSU010000106.1"/>
</dbReference>
<evidence type="ECO:0000256" key="6">
    <source>
        <dbReference type="ARBA" id="ARBA00012142"/>
    </source>
</evidence>
<keyword evidence="10" id="KW-0547">Nucleotide-binding</keyword>
<name>A0A173VAV3_EUBRA</name>
<dbReference type="Pfam" id="PF00391">
    <property type="entry name" value="PEP-utilizers"/>
    <property type="match status" value="1"/>
</dbReference>
<dbReference type="InterPro" id="IPR018209">
    <property type="entry name" value="Pyrv_Knase_AS"/>
</dbReference>
<evidence type="ECO:0000256" key="15">
    <source>
        <dbReference type="ARBA" id="ARBA00023152"/>
    </source>
</evidence>
<dbReference type="Gene3D" id="2.40.33.10">
    <property type="entry name" value="PK beta-barrel domain-like"/>
    <property type="match status" value="1"/>
</dbReference>
<comment type="similarity">
    <text evidence="4">In the C-terminal section; belongs to the PEP-utilizing enzyme family.</text>
</comment>
<keyword evidence="11 18" id="KW-0418">Kinase</keyword>
<dbReference type="Proteomes" id="UP000095492">
    <property type="component" value="Unassembled WGS sequence"/>
</dbReference>
<evidence type="ECO:0000256" key="14">
    <source>
        <dbReference type="ARBA" id="ARBA00022958"/>
    </source>
</evidence>
<reference evidence="22 24" key="1">
    <citation type="submission" date="2015-09" db="EMBL/GenBank/DDBJ databases">
        <authorList>
            <consortium name="Pathogen Informatics"/>
        </authorList>
    </citation>
    <scope>NUCLEOTIDE SEQUENCE [LARGE SCALE GENOMIC DNA]</scope>
    <source>
        <strain evidence="22 24">2789STDY5608891</strain>
    </source>
</reference>
<feature type="domain" description="Pyruvate kinase barrel" evidence="19">
    <location>
        <begin position="4"/>
        <end position="325"/>
    </location>
</feature>
<dbReference type="InterPro" id="IPR015793">
    <property type="entry name" value="Pyrv_Knase_brl"/>
</dbReference>
<protein>
    <recommendedName>
        <fullName evidence="7 17">Pyruvate kinase</fullName>
        <ecNumber evidence="6 17">2.7.1.40</ecNumber>
    </recommendedName>
</protein>
<dbReference type="GO" id="GO:0004743">
    <property type="term" value="F:pyruvate kinase activity"/>
    <property type="evidence" value="ECO:0007669"/>
    <property type="project" value="UniProtKB-UniRule"/>
</dbReference>
<dbReference type="GO" id="GO:0016301">
    <property type="term" value="F:kinase activity"/>
    <property type="evidence" value="ECO:0007669"/>
    <property type="project" value="UniProtKB-KW"/>
</dbReference>
<dbReference type="GeneID" id="42787638"/>
<dbReference type="OrthoDB" id="9812123at2"/>
<dbReference type="Proteomes" id="UP000431304">
    <property type="component" value="Unassembled WGS sequence"/>
</dbReference>
<evidence type="ECO:0000256" key="5">
    <source>
        <dbReference type="ARBA" id="ARBA00008663"/>
    </source>
</evidence>
<reference evidence="23 25" key="2">
    <citation type="journal article" date="2019" name="Nat. Med.">
        <title>A library of human gut bacterial isolates paired with longitudinal multiomics data enables mechanistic microbiome research.</title>
        <authorList>
            <person name="Poyet M."/>
            <person name="Groussin M."/>
            <person name="Gibbons S.M."/>
            <person name="Avila-Pacheco J."/>
            <person name="Jiang X."/>
            <person name="Kearney S.M."/>
            <person name="Perrotta A.R."/>
            <person name="Berdy B."/>
            <person name="Zhao S."/>
            <person name="Lieberman T.D."/>
            <person name="Swanson P.K."/>
            <person name="Smith M."/>
            <person name="Roesemann S."/>
            <person name="Alexander J.E."/>
            <person name="Rich S.A."/>
            <person name="Livny J."/>
            <person name="Vlamakis H."/>
            <person name="Clish C."/>
            <person name="Bullock K."/>
            <person name="Deik A."/>
            <person name="Scott J."/>
            <person name="Pierce K.A."/>
            <person name="Xavier R.J."/>
            <person name="Alm E.J."/>
        </authorList>
    </citation>
    <scope>NUCLEOTIDE SEQUENCE [LARGE SCALE GENOMIC DNA]</scope>
    <source>
        <strain evidence="23 25">BIOML-A3</strain>
    </source>
</reference>
<keyword evidence="13 18" id="KW-0460">Magnesium</keyword>
<evidence type="ECO:0000313" key="25">
    <source>
        <dbReference type="Proteomes" id="UP000431304"/>
    </source>
</evidence>
<keyword evidence="15 18" id="KW-0324">Glycolysis</keyword>
<dbReference type="EMBL" id="WKRA01000020">
    <property type="protein sequence ID" value="MSD16749.1"/>
    <property type="molecule type" value="Genomic_DNA"/>
</dbReference>
<evidence type="ECO:0000256" key="13">
    <source>
        <dbReference type="ARBA" id="ARBA00022842"/>
    </source>
</evidence>
<dbReference type="InterPro" id="IPR015795">
    <property type="entry name" value="Pyrv_Knase_C"/>
</dbReference>
<dbReference type="InterPro" id="IPR015806">
    <property type="entry name" value="Pyrv_Knase_insert_dom_sf"/>
</dbReference>
<sequence>MREIRKTKIVCTLGPSTDKGDVLRQLMQEGMNVARFNFSHGSHEEQKARLDKLVALREELDLPVAALLDTKGPEIRLKELKGGKAELKEGQLFTLALGDFVGDASRVAITYEDLHNDVKAGDRILIDDGLIEMKVVRLDGTDIVCEVINGGMISNKKGVNVPNVELSMPFISETDYSDIVFGIENGFDFIAASFTRTADDILQIRKILEEHDCKSVNIIAKIENKQGVDNIDDIIRVSDGIMVARGDMGVEIPMEDVPVIQKILIEKVYKAGKQVITATQMLDSMMKHPRPTRAEATDVANAVYDGTSAIMLSGETAAGDYPVEALQTMVKIASRTEQDINYMSRLKKRSILTNPDITNAIAHATCTTAMDLNASAIITVSNSGRTARMVSKYRPACPIIGCSVNKDVCRKMSLSWGVTPLLVELKHNSDELFDHAVDKAEEMGLIKQGEIVVLTAGVPLGISGTTNMIKVHVAGHILMQGKGLNDKVDSGNMCVVNSAEELKEKFKVGDIIVAKDTCNEMMEQIRLSSGLILEKNSINCHGAIAGLSLDIPVLIGAENATQILKSGAFVTLDGKKGIVSCNN</sequence>
<dbReference type="NCBIfam" id="NF004491">
    <property type="entry name" value="PRK05826.1"/>
    <property type="match status" value="1"/>
</dbReference>
<dbReference type="Pfam" id="PF00224">
    <property type="entry name" value="PK"/>
    <property type="match status" value="1"/>
</dbReference>
<dbReference type="SUPFAM" id="SSF51621">
    <property type="entry name" value="Phosphoenolpyruvate/pyruvate domain"/>
    <property type="match status" value="1"/>
</dbReference>
<keyword evidence="12" id="KW-0067">ATP-binding</keyword>
<evidence type="ECO:0000313" key="23">
    <source>
        <dbReference type="EMBL" id="MSD16749.1"/>
    </source>
</evidence>